<feature type="region of interest" description="Disordered" evidence="1">
    <location>
        <begin position="1"/>
        <end position="39"/>
    </location>
</feature>
<sequence>MALRRPPSPHTKLSSAFSLRWPSHTGRGRPARTREPGQRPSIAACAVIVRAWWAEARRGDCGRTSVPCACKMCESSRPYLSSLRASGDVHFHSRPCGTGQSSLHARHRPTYRTTQAVPFAISQNALRIRPVFANKHRTQACRPPCFRLQIASHGRDARQLRPGAGPSITARLRRGVV</sequence>
<reference evidence="2 3" key="1">
    <citation type="journal article" date="2019" name="Nat. Ecol. Evol.">
        <title>Megaphylogeny resolves global patterns of mushroom evolution.</title>
        <authorList>
            <person name="Varga T."/>
            <person name="Krizsan K."/>
            <person name="Foldi C."/>
            <person name="Dima B."/>
            <person name="Sanchez-Garcia M."/>
            <person name="Sanchez-Ramirez S."/>
            <person name="Szollosi G.J."/>
            <person name="Szarkandi J.G."/>
            <person name="Papp V."/>
            <person name="Albert L."/>
            <person name="Andreopoulos W."/>
            <person name="Angelini C."/>
            <person name="Antonin V."/>
            <person name="Barry K.W."/>
            <person name="Bougher N.L."/>
            <person name="Buchanan P."/>
            <person name="Buyck B."/>
            <person name="Bense V."/>
            <person name="Catcheside P."/>
            <person name="Chovatia M."/>
            <person name="Cooper J."/>
            <person name="Damon W."/>
            <person name="Desjardin D."/>
            <person name="Finy P."/>
            <person name="Geml J."/>
            <person name="Haridas S."/>
            <person name="Hughes K."/>
            <person name="Justo A."/>
            <person name="Karasinski D."/>
            <person name="Kautmanova I."/>
            <person name="Kiss B."/>
            <person name="Kocsube S."/>
            <person name="Kotiranta H."/>
            <person name="LaButti K.M."/>
            <person name="Lechner B.E."/>
            <person name="Liimatainen K."/>
            <person name="Lipzen A."/>
            <person name="Lukacs Z."/>
            <person name="Mihaltcheva S."/>
            <person name="Morgado L.N."/>
            <person name="Niskanen T."/>
            <person name="Noordeloos M.E."/>
            <person name="Ohm R.A."/>
            <person name="Ortiz-Santana B."/>
            <person name="Ovrebo C."/>
            <person name="Racz N."/>
            <person name="Riley R."/>
            <person name="Savchenko A."/>
            <person name="Shiryaev A."/>
            <person name="Soop K."/>
            <person name="Spirin V."/>
            <person name="Szebenyi C."/>
            <person name="Tomsovsky M."/>
            <person name="Tulloss R.E."/>
            <person name="Uehling J."/>
            <person name="Grigoriev I.V."/>
            <person name="Vagvolgyi C."/>
            <person name="Papp T."/>
            <person name="Martin F.M."/>
            <person name="Miettinen O."/>
            <person name="Hibbett D.S."/>
            <person name="Nagy L.G."/>
        </authorList>
    </citation>
    <scope>NUCLEOTIDE SEQUENCE [LARGE SCALE GENOMIC DNA]</scope>
    <source>
        <strain evidence="2 3">HHB13444</strain>
    </source>
</reference>
<gene>
    <name evidence="2" type="ORF">K466DRAFT_11958</name>
</gene>
<dbReference type="InParanoid" id="A0A5C3NT50"/>
<dbReference type="AlphaFoldDB" id="A0A5C3NT50"/>
<evidence type="ECO:0000256" key="1">
    <source>
        <dbReference type="SAM" id="MobiDB-lite"/>
    </source>
</evidence>
<protein>
    <submittedName>
        <fullName evidence="2">Uncharacterized protein</fullName>
    </submittedName>
</protein>
<dbReference type="EMBL" id="ML211995">
    <property type="protein sequence ID" value="TFK79568.1"/>
    <property type="molecule type" value="Genomic_DNA"/>
</dbReference>
<proteinExistence type="predicted"/>
<evidence type="ECO:0000313" key="2">
    <source>
        <dbReference type="EMBL" id="TFK79568.1"/>
    </source>
</evidence>
<accession>A0A5C3NT50</accession>
<dbReference type="Proteomes" id="UP000308197">
    <property type="component" value="Unassembled WGS sequence"/>
</dbReference>
<organism evidence="2 3">
    <name type="scientific">Polyporus arcularius HHB13444</name>
    <dbReference type="NCBI Taxonomy" id="1314778"/>
    <lineage>
        <taxon>Eukaryota</taxon>
        <taxon>Fungi</taxon>
        <taxon>Dikarya</taxon>
        <taxon>Basidiomycota</taxon>
        <taxon>Agaricomycotina</taxon>
        <taxon>Agaricomycetes</taxon>
        <taxon>Polyporales</taxon>
        <taxon>Polyporaceae</taxon>
        <taxon>Polyporus</taxon>
    </lineage>
</organism>
<evidence type="ECO:0000313" key="3">
    <source>
        <dbReference type="Proteomes" id="UP000308197"/>
    </source>
</evidence>
<name>A0A5C3NT50_9APHY</name>
<keyword evidence="3" id="KW-1185">Reference proteome</keyword>